<sequence length="97" mass="11199">MDETGLYSDSIQPYTWTFSDDKEAYVVSSGVQRRDTVVGTIRADGEGFATFIEHKNMKTKTVKGEKIIVDKGTKGMNLIEMHKWNKEFVKWQNQVMF</sequence>
<dbReference type="Proteomes" id="UP001470230">
    <property type="component" value="Unassembled WGS sequence"/>
</dbReference>
<reference evidence="1 2" key="1">
    <citation type="submission" date="2024-04" db="EMBL/GenBank/DDBJ databases">
        <title>Tritrichomonas musculus Genome.</title>
        <authorList>
            <person name="Alves-Ferreira E."/>
            <person name="Grigg M."/>
            <person name="Lorenzi H."/>
            <person name="Galac M."/>
        </authorList>
    </citation>
    <scope>NUCLEOTIDE SEQUENCE [LARGE SCALE GENOMIC DNA]</scope>
    <source>
        <strain evidence="1 2">EAF2021</strain>
    </source>
</reference>
<organism evidence="1 2">
    <name type="scientific">Tritrichomonas musculus</name>
    <dbReference type="NCBI Taxonomy" id="1915356"/>
    <lineage>
        <taxon>Eukaryota</taxon>
        <taxon>Metamonada</taxon>
        <taxon>Parabasalia</taxon>
        <taxon>Tritrichomonadida</taxon>
        <taxon>Tritrichomonadidae</taxon>
        <taxon>Tritrichomonas</taxon>
    </lineage>
</organism>
<dbReference type="EMBL" id="JAPFFF010000007">
    <property type="protein sequence ID" value="KAK8886416.1"/>
    <property type="molecule type" value="Genomic_DNA"/>
</dbReference>
<gene>
    <name evidence="1" type="ORF">M9Y10_041879</name>
</gene>
<accession>A0ABR2K6K3</accession>
<keyword evidence="2" id="KW-1185">Reference proteome</keyword>
<evidence type="ECO:0000313" key="1">
    <source>
        <dbReference type="EMBL" id="KAK8886416.1"/>
    </source>
</evidence>
<evidence type="ECO:0000313" key="2">
    <source>
        <dbReference type="Proteomes" id="UP001470230"/>
    </source>
</evidence>
<name>A0ABR2K6K3_9EUKA</name>
<protein>
    <submittedName>
        <fullName evidence="1">Uncharacterized protein</fullName>
    </submittedName>
</protein>
<comment type="caution">
    <text evidence="1">The sequence shown here is derived from an EMBL/GenBank/DDBJ whole genome shotgun (WGS) entry which is preliminary data.</text>
</comment>
<proteinExistence type="predicted"/>